<accession>A0ABX2G0D9</accession>
<keyword evidence="12" id="KW-1185">Reference proteome</keyword>
<dbReference type="PROSITE" id="PS51257">
    <property type="entry name" value="PROKAR_LIPOPROTEIN"/>
    <property type="match status" value="1"/>
</dbReference>
<dbReference type="RefSeq" id="WP_173804723.1">
    <property type="nucleotide sequence ID" value="NZ_JABSNM010000005.1"/>
</dbReference>
<dbReference type="InterPro" id="IPR003594">
    <property type="entry name" value="HATPase_dom"/>
</dbReference>
<feature type="domain" description="Response regulatory" evidence="10">
    <location>
        <begin position="676"/>
        <end position="792"/>
    </location>
</feature>
<dbReference type="SMART" id="SM00387">
    <property type="entry name" value="HATPase_c"/>
    <property type="match status" value="1"/>
</dbReference>
<dbReference type="PRINTS" id="PR00344">
    <property type="entry name" value="BCTRLSENSOR"/>
</dbReference>
<evidence type="ECO:0000256" key="8">
    <source>
        <dbReference type="SAM" id="Phobius"/>
    </source>
</evidence>
<keyword evidence="7" id="KW-0175">Coiled coil</keyword>
<dbReference type="SUPFAM" id="SSF47384">
    <property type="entry name" value="Homodimeric domain of signal transducing histidine kinase"/>
    <property type="match status" value="1"/>
</dbReference>
<evidence type="ECO:0000256" key="3">
    <source>
        <dbReference type="ARBA" id="ARBA00022553"/>
    </source>
</evidence>
<dbReference type="InterPro" id="IPR005467">
    <property type="entry name" value="His_kinase_dom"/>
</dbReference>
<feature type="transmembrane region" description="Helical" evidence="8">
    <location>
        <begin position="242"/>
        <end position="262"/>
    </location>
</feature>
<dbReference type="InterPro" id="IPR001789">
    <property type="entry name" value="Sig_transdc_resp-reg_receiver"/>
</dbReference>
<proteinExistence type="predicted"/>
<feature type="coiled-coil region" evidence="7">
    <location>
        <begin position="378"/>
        <end position="412"/>
    </location>
</feature>
<dbReference type="EC" id="2.7.13.3" evidence="2"/>
<feature type="transmembrane region" description="Helical" evidence="8">
    <location>
        <begin position="360"/>
        <end position="379"/>
    </location>
</feature>
<dbReference type="InterPro" id="IPR036890">
    <property type="entry name" value="HATPase_C_sf"/>
</dbReference>
<dbReference type="Proteomes" id="UP001516061">
    <property type="component" value="Unassembled WGS sequence"/>
</dbReference>
<dbReference type="SMART" id="SM00448">
    <property type="entry name" value="REC"/>
    <property type="match status" value="1"/>
</dbReference>
<dbReference type="Pfam" id="PF00512">
    <property type="entry name" value="HisKA"/>
    <property type="match status" value="1"/>
</dbReference>
<keyword evidence="8" id="KW-0472">Membrane</keyword>
<dbReference type="InterPro" id="IPR003661">
    <property type="entry name" value="HisK_dim/P_dom"/>
</dbReference>
<feature type="transmembrane region" description="Helical" evidence="8">
    <location>
        <begin position="211"/>
        <end position="230"/>
    </location>
</feature>
<dbReference type="PROSITE" id="PS50109">
    <property type="entry name" value="HIS_KIN"/>
    <property type="match status" value="1"/>
</dbReference>
<dbReference type="CDD" id="cd00082">
    <property type="entry name" value="HisKA"/>
    <property type="match status" value="1"/>
</dbReference>
<feature type="modified residue" description="4-aspartylphosphate" evidence="6">
    <location>
        <position position="728"/>
    </location>
</feature>
<evidence type="ECO:0000313" key="11">
    <source>
        <dbReference type="EMBL" id="NRT55755.1"/>
    </source>
</evidence>
<evidence type="ECO:0000256" key="4">
    <source>
        <dbReference type="ARBA" id="ARBA00022679"/>
    </source>
</evidence>
<dbReference type="SUPFAM" id="SSF52172">
    <property type="entry name" value="CheY-like"/>
    <property type="match status" value="1"/>
</dbReference>
<dbReference type="Gene3D" id="3.30.565.10">
    <property type="entry name" value="Histidine kinase-like ATPase, C-terminal domain"/>
    <property type="match status" value="1"/>
</dbReference>
<feature type="domain" description="Histidine kinase" evidence="9">
    <location>
        <begin position="419"/>
        <end position="647"/>
    </location>
</feature>
<dbReference type="InterPro" id="IPR011006">
    <property type="entry name" value="CheY-like_superfamily"/>
</dbReference>
<dbReference type="InterPro" id="IPR004358">
    <property type="entry name" value="Sig_transdc_His_kin-like_C"/>
</dbReference>
<dbReference type="SUPFAM" id="SSF55874">
    <property type="entry name" value="ATPase domain of HSP90 chaperone/DNA topoisomerase II/histidine kinase"/>
    <property type="match status" value="1"/>
</dbReference>
<organism evidence="11 12">
    <name type="scientific">Sphaerotilus uruguayifluvii</name>
    <dbReference type="NCBI Taxonomy" id="2735897"/>
    <lineage>
        <taxon>Bacteria</taxon>
        <taxon>Pseudomonadati</taxon>
        <taxon>Pseudomonadota</taxon>
        <taxon>Betaproteobacteria</taxon>
        <taxon>Burkholderiales</taxon>
        <taxon>Sphaerotilaceae</taxon>
        <taxon>Sphaerotilus</taxon>
    </lineage>
</organism>
<gene>
    <name evidence="11" type="ORF">HNQ01_001485</name>
</gene>
<keyword evidence="8" id="KW-1133">Transmembrane helix</keyword>
<evidence type="ECO:0000313" key="12">
    <source>
        <dbReference type="Proteomes" id="UP001516061"/>
    </source>
</evidence>
<evidence type="ECO:0000256" key="6">
    <source>
        <dbReference type="PROSITE-ProRule" id="PRU00169"/>
    </source>
</evidence>
<comment type="caution">
    <text evidence="11">The sequence shown here is derived from an EMBL/GenBank/DDBJ whole genome shotgun (WGS) entry which is preliminary data.</text>
</comment>
<evidence type="ECO:0000256" key="5">
    <source>
        <dbReference type="ARBA" id="ARBA00022777"/>
    </source>
</evidence>
<dbReference type="CDD" id="cd00156">
    <property type="entry name" value="REC"/>
    <property type="match status" value="1"/>
</dbReference>
<dbReference type="Pfam" id="PF00072">
    <property type="entry name" value="Response_reg"/>
    <property type="match status" value="1"/>
</dbReference>
<dbReference type="PROSITE" id="PS50110">
    <property type="entry name" value="RESPONSE_REGULATORY"/>
    <property type="match status" value="1"/>
</dbReference>
<evidence type="ECO:0000256" key="1">
    <source>
        <dbReference type="ARBA" id="ARBA00000085"/>
    </source>
</evidence>
<dbReference type="PANTHER" id="PTHR43047">
    <property type="entry name" value="TWO-COMPONENT HISTIDINE PROTEIN KINASE"/>
    <property type="match status" value="1"/>
</dbReference>
<feature type="transmembrane region" description="Helical" evidence="8">
    <location>
        <begin position="301"/>
        <end position="318"/>
    </location>
</feature>
<dbReference type="EMBL" id="JABSNM010000005">
    <property type="protein sequence ID" value="NRT55755.1"/>
    <property type="molecule type" value="Genomic_DNA"/>
</dbReference>
<evidence type="ECO:0000259" key="9">
    <source>
        <dbReference type="PROSITE" id="PS50109"/>
    </source>
</evidence>
<dbReference type="SMART" id="SM00388">
    <property type="entry name" value="HisKA"/>
    <property type="match status" value="1"/>
</dbReference>
<reference evidence="11 12" key="1">
    <citation type="submission" date="2020-05" db="EMBL/GenBank/DDBJ databases">
        <title>Genomic Encyclopedia of Type Strains, Phase IV (KMG-V): Genome sequencing to study the core and pangenomes of soil and plant-associated prokaryotes.</title>
        <authorList>
            <person name="Whitman W."/>
        </authorList>
    </citation>
    <scope>NUCLEOTIDE SEQUENCE [LARGE SCALE GENOMIC DNA]</scope>
    <source>
        <strain evidence="11 12">C29</strain>
    </source>
</reference>
<evidence type="ECO:0000256" key="7">
    <source>
        <dbReference type="SAM" id="Coils"/>
    </source>
</evidence>
<dbReference type="Pfam" id="PF02518">
    <property type="entry name" value="HATPase_c"/>
    <property type="match status" value="1"/>
</dbReference>
<dbReference type="InterPro" id="IPR036097">
    <property type="entry name" value="HisK_dim/P_sf"/>
</dbReference>
<feature type="transmembrane region" description="Helical" evidence="8">
    <location>
        <begin position="187"/>
        <end position="204"/>
    </location>
</feature>
<dbReference type="PANTHER" id="PTHR43047:SF9">
    <property type="entry name" value="HISTIDINE KINASE"/>
    <property type="match status" value="1"/>
</dbReference>
<keyword evidence="8" id="KW-0812">Transmembrane</keyword>
<protein>
    <recommendedName>
        <fullName evidence="2">histidine kinase</fullName>
        <ecNumber evidence="2">2.7.13.3</ecNumber>
    </recommendedName>
</protein>
<dbReference type="Gene3D" id="1.10.287.130">
    <property type="match status" value="1"/>
</dbReference>
<feature type="transmembrane region" description="Helical" evidence="8">
    <location>
        <begin position="274"/>
        <end position="295"/>
    </location>
</feature>
<dbReference type="Gene3D" id="3.40.50.2300">
    <property type="match status" value="1"/>
</dbReference>
<name>A0ABX2G0D9_9BURK</name>
<feature type="transmembrane region" description="Helical" evidence="8">
    <location>
        <begin position="330"/>
        <end position="348"/>
    </location>
</feature>
<keyword evidence="3 6" id="KW-0597">Phosphoprotein</keyword>
<evidence type="ECO:0000259" key="10">
    <source>
        <dbReference type="PROSITE" id="PS50110"/>
    </source>
</evidence>
<keyword evidence="5" id="KW-0418">Kinase</keyword>
<sequence>MPSLTRVLIPLLRHLPGGVLLALVLLACLPVGADAPRTGAPLRLDQAEFMVDGSGLWQPVALPDSWRRRDQPTDRSGLYRLTLQLDRARLEHPGALWIERLPTRHRVRVNDHLLVDRLSQPQGALTLGSLLLPVPPVLLREGRNLVEIEVGAGLPRAGLSAPLYDDAEALERGALWAHQQGRLRLQLVNAAASGIALFMLMLWSNRRQEQALGCFGLLALLATLRNQAYFSGASPVPGPASGWLFFLAQIGTAVLLGHFVLLHTGLQRPRLRRALDGGALLIALLGTAGFAAGEPDLTRQLAYPPLLGSVLVALALLVRHSPGHSLPARALMPLGLGAVLVAGLHDYAYQIGLTSVMDDYWMPAATPLIVAGFALRLLARLAEALRRTDLDRAELEQRVEQRTRALEAAVQARDRFLAAASHDLRQPMATMRMLISLLQDHAREQAGGATATAAVPARHTLDLLGQRLDEAGRAMEELLGGLLDLSRLEGGRTQVQRQAVALQPLLRAIAADCDVQAHRKGLRLIVHPTDAVVDADALLLEQILRNLVGNAVQHTRRGGVLVGARPAGPGRLRLVVLDTGPGIDPAQQQRVFDEFVQLNNPGRDRRQGVGLGLAIVRRCATLLGAPLSLRSVPGRGSCFSLELPRARPAAPTGSVVPAEVAEPAAPHRALPLEGRHIWLIEDDALLRDALRQRLGGWGARVVACESLRELDRLIEQTGEAAPDTLLTDLRLPDGDGLQAAARLRGRHPRTAVLIVTGDVSGPERQRLQRCGHPVLPKPCSAQALLAALGGAGAAP</sequence>
<evidence type="ECO:0000256" key="2">
    <source>
        <dbReference type="ARBA" id="ARBA00012438"/>
    </source>
</evidence>
<keyword evidence="4" id="KW-0808">Transferase</keyword>
<comment type="catalytic activity">
    <reaction evidence="1">
        <text>ATP + protein L-histidine = ADP + protein N-phospho-L-histidine.</text>
        <dbReference type="EC" id="2.7.13.3"/>
    </reaction>
</comment>